<dbReference type="Pfam" id="PF18011">
    <property type="entry name" value="Catalase_C"/>
    <property type="match status" value="1"/>
</dbReference>
<accession>A0A8H5LIJ2</accession>
<dbReference type="PROSITE" id="PS00438">
    <property type="entry name" value="CATALASE_2"/>
    <property type="match status" value="1"/>
</dbReference>
<protein>
    <recommendedName>
        <fullName evidence="3 10">Catalase</fullName>
        <ecNumber evidence="3 10">1.11.1.6</ecNumber>
    </recommendedName>
</protein>
<dbReference type="SUPFAM" id="SSF56634">
    <property type="entry name" value="Heme-dependent catalase-like"/>
    <property type="match status" value="1"/>
</dbReference>
<dbReference type="GO" id="GO:0006979">
    <property type="term" value="P:response to oxidative stress"/>
    <property type="evidence" value="ECO:0007669"/>
    <property type="project" value="InterPro"/>
</dbReference>
<dbReference type="InterPro" id="IPR020835">
    <property type="entry name" value="Catalase_sf"/>
</dbReference>
<dbReference type="Gene3D" id="3.40.50.880">
    <property type="match status" value="1"/>
</dbReference>
<keyword evidence="9 10" id="KW-0376">Hydrogen peroxide</keyword>
<dbReference type="SUPFAM" id="SSF52317">
    <property type="entry name" value="Class I glutamine amidotransferase-like"/>
    <property type="match status" value="1"/>
</dbReference>
<name>A0A8H5LIJ2_9AGAR</name>
<dbReference type="InterPro" id="IPR041399">
    <property type="entry name" value="Catalase_large_C"/>
</dbReference>
<evidence type="ECO:0000256" key="7">
    <source>
        <dbReference type="ARBA" id="ARBA00023002"/>
    </source>
</evidence>
<reference evidence="17 18" key="1">
    <citation type="journal article" date="2020" name="ISME J.">
        <title>Uncovering the hidden diversity of litter-decomposition mechanisms in mushroom-forming fungi.</title>
        <authorList>
            <person name="Floudas D."/>
            <person name="Bentzer J."/>
            <person name="Ahren D."/>
            <person name="Johansson T."/>
            <person name="Persson P."/>
            <person name="Tunlid A."/>
        </authorList>
    </citation>
    <scope>NUCLEOTIDE SEQUENCE [LARGE SCALE GENOMIC DNA]</scope>
    <source>
        <strain evidence="17 18">CBS 146.42</strain>
    </source>
</reference>
<evidence type="ECO:0000256" key="1">
    <source>
        <dbReference type="ARBA" id="ARBA00001971"/>
    </source>
</evidence>
<evidence type="ECO:0000256" key="5">
    <source>
        <dbReference type="ARBA" id="ARBA00022617"/>
    </source>
</evidence>
<dbReference type="Gene3D" id="2.40.180.10">
    <property type="entry name" value="Catalase core domain"/>
    <property type="match status" value="1"/>
</dbReference>
<comment type="function">
    <text evidence="14">Catalyzes the degradation of hydrogen peroxide (H(2)O(2)) generated by peroxisomal oxidases to water and oxygen, thereby protecting cells from the toxic effects of hydrogen peroxide.</text>
</comment>
<dbReference type="GO" id="GO:0042744">
    <property type="term" value="P:hydrogen peroxide catabolic process"/>
    <property type="evidence" value="ECO:0007669"/>
    <property type="project" value="UniProtKB-UniRule"/>
</dbReference>
<dbReference type="AlphaFoldDB" id="A0A8H5LIJ2"/>
<comment type="function">
    <text evidence="10">Occurs in almost all aerobically respiring organisms and serves to protect cells from the toxic effects of hydrogen peroxide.</text>
</comment>
<dbReference type="InterPro" id="IPR029062">
    <property type="entry name" value="Class_I_gatase-like"/>
</dbReference>
<evidence type="ECO:0000256" key="14">
    <source>
        <dbReference type="RuleBase" id="RU004142"/>
    </source>
</evidence>
<dbReference type="InterPro" id="IPR043156">
    <property type="entry name" value="Catalase_clade2_helical"/>
</dbReference>
<evidence type="ECO:0000256" key="10">
    <source>
        <dbReference type="PIRNR" id="PIRNR038927"/>
    </source>
</evidence>
<feature type="active site" evidence="11">
    <location>
        <position position="181"/>
    </location>
</feature>
<keyword evidence="5 10" id="KW-0349">Heme</keyword>
<dbReference type="EMBL" id="JAACJO010000005">
    <property type="protein sequence ID" value="KAF5358507.1"/>
    <property type="molecule type" value="Genomic_DNA"/>
</dbReference>
<sequence>MSAVTSVVKSGISTLTGTDDPKRADLKRDTIDVTSESGLTTDHGVKVSNTDTWSKVSDGQHNGPSLLEDQIGREKIHRFDHERIPERVVHARGSGAHGTFRVFDDRASKYTYAPVLTDASRNTPIFIRFSTVQGSRGSAASIFAWKVVICILTSMQDTVRDVRGFAMKFYTPEGNWDVVGNDIPVFFIQDAIKFPDIVHAVKPEPRNEVPQGQTAHNNFWDFVGLQPESAHMVMWVMSDRGIPRSFRMMQGFGVNTYTLVNSEGERFFVKFHMIPELGVHSLVWDEALKIGGQDPDFHRKDLNEAIESGCYPKWTFAIQVIEEKNEHNFDFDILDATKVWPEELVPIQPIGEFELNRTVEEFFPEVEQIAFCTSHVVPGIGFSDDPLLQGRNFSYFDTQISRLGINWEQLPINRPICPVLNHNRNGKMNHHINTNNLNYYPNRKNAGHPVPPSEGGYAEFSQKVAGLKQRVRGEKFQEHFNQAQLFYNSLAPHEKAHLFSAMSFELSHCDDSEVYQTYTSLLNNIDFDLAKAVAQNVGGVIPDKPTRANHGKKSASLSQEYFHPKTPTIATRRVAILIADGYNNVEVQAIRTALTSAKATTWIIGPRRGKIQSAAQLIGTGDSIMADHHFEGQRSTLFDAIFVPSGSEHAKSLMKNGRAVHWIKEAFGHCKAIGAIGDGATFVKQAIGLSGVGFGEDGDRVVTSYGVVTTGKYTASSAVIDIANIGPNSKGFAASLAYEISKHRCWERELDGLTQQIAY</sequence>
<evidence type="ECO:0000256" key="8">
    <source>
        <dbReference type="ARBA" id="ARBA00023004"/>
    </source>
</evidence>
<comment type="similarity">
    <text evidence="2 10 13">Belongs to the catalase family.</text>
</comment>
<dbReference type="PANTHER" id="PTHR42821">
    <property type="entry name" value="CATALASE"/>
    <property type="match status" value="1"/>
</dbReference>
<evidence type="ECO:0000256" key="6">
    <source>
        <dbReference type="ARBA" id="ARBA00022723"/>
    </source>
</evidence>
<feature type="compositionally biased region" description="Polar residues" evidence="15">
    <location>
        <begin position="47"/>
        <end position="63"/>
    </location>
</feature>
<dbReference type="PROSITE" id="PS51402">
    <property type="entry name" value="CATALASE_3"/>
    <property type="match status" value="1"/>
</dbReference>
<organism evidence="17 18">
    <name type="scientific">Leucocoprinus leucothites</name>
    <dbReference type="NCBI Taxonomy" id="201217"/>
    <lineage>
        <taxon>Eukaryota</taxon>
        <taxon>Fungi</taxon>
        <taxon>Dikarya</taxon>
        <taxon>Basidiomycota</taxon>
        <taxon>Agaricomycotina</taxon>
        <taxon>Agaricomycetes</taxon>
        <taxon>Agaricomycetidae</taxon>
        <taxon>Agaricales</taxon>
        <taxon>Agaricineae</taxon>
        <taxon>Agaricaceae</taxon>
        <taxon>Leucocoprinus</taxon>
    </lineage>
</organism>
<dbReference type="GO" id="GO:0020037">
    <property type="term" value="F:heme binding"/>
    <property type="evidence" value="ECO:0007669"/>
    <property type="project" value="UniProtKB-UniRule"/>
</dbReference>
<evidence type="ECO:0000256" key="2">
    <source>
        <dbReference type="ARBA" id="ARBA00005329"/>
    </source>
</evidence>
<dbReference type="InterPro" id="IPR011614">
    <property type="entry name" value="Catalase_core"/>
</dbReference>
<dbReference type="EC" id="1.11.1.6" evidence="3 10"/>
<dbReference type="Pfam" id="PF06628">
    <property type="entry name" value="Catalase-rel"/>
    <property type="match status" value="1"/>
</dbReference>
<feature type="binding site" description="axial binding residue" evidence="12">
    <location>
        <position position="395"/>
    </location>
    <ligand>
        <name>heme</name>
        <dbReference type="ChEBI" id="CHEBI:30413"/>
    </ligand>
    <ligandPart>
        <name>Fe</name>
        <dbReference type="ChEBI" id="CHEBI:18248"/>
    </ligandPart>
</feature>
<keyword evidence="6 10" id="KW-0479">Metal-binding</keyword>
<dbReference type="Pfam" id="PF00199">
    <property type="entry name" value="Catalase"/>
    <property type="match status" value="1"/>
</dbReference>
<feature type="compositionally biased region" description="Polar residues" evidence="15">
    <location>
        <begin position="1"/>
        <end position="17"/>
    </location>
</feature>
<evidence type="ECO:0000256" key="13">
    <source>
        <dbReference type="RuleBase" id="RU000498"/>
    </source>
</evidence>
<evidence type="ECO:0000256" key="9">
    <source>
        <dbReference type="ARBA" id="ARBA00023324"/>
    </source>
</evidence>
<feature type="region of interest" description="Disordered" evidence="15">
    <location>
        <begin position="42"/>
        <end position="66"/>
    </location>
</feature>
<keyword evidence="4 10" id="KW-0575">Peroxidase</keyword>
<dbReference type="Proteomes" id="UP000559027">
    <property type="component" value="Unassembled WGS sequence"/>
</dbReference>
<evidence type="ECO:0000313" key="17">
    <source>
        <dbReference type="EMBL" id="KAF5358507.1"/>
    </source>
</evidence>
<keyword evidence="8 10" id="KW-0408">Iron</keyword>
<dbReference type="InterPro" id="IPR024712">
    <property type="entry name" value="Catalase_clade2"/>
</dbReference>
<proteinExistence type="inferred from homology"/>
<evidence type="ECO:0000256" key="11">
    <source>
        <dbReference type="PIRSR" id="PIRSR038927-1"/>
    </source>
</evidence>
<feature type="compositionally biased region" description="Basic and acidic residues" evidence="15">
    <location>
        <begin position="19"/>
        <end position="29"/>
    </location>
</feature>
<keyword evidence="18" id="KW-1185">Reference proteome</keyword>
<dbReference type="GO" id="GO:0046872">
    <property type="term" value="F:metal ion binding"/>
    <property type="evidence" value="ECO:0007669"/>
    <property type="project" value="UniProtKB-KW"/>
</dbReference>
<dbReference type="InterPro" id="IPR010582">
    <property type="entry name" value="Catalase_immune_responsive"/>
</dbReference>
<feature type="domain" description="Catalase core" evidence="16">
    <location>
        <begin position="40"/>
        <end position="448"/>
    </location>
</feature>
<dbReference type="PANTHER" id="PTHR42821:SF1">
    <property type="entry name" value="CATALASE-B"/>
    <property type="match status" value="1"/>
</dbReference>
<dbReference type="Gene3D" id="1.20.1370.20">
    <property type="match status" value="1"/>
</dbReference>
<dbReference type="InterPro" id="IPR018028">
    <property type="entry name" value="Catalase"/>
</dbReference>
<comment type="cofactor">
    <cofactor evidence="1 10 12">
        <name>heme</name>
        <dbReference type="ChEBI" id="CHEBI:30413"/>
    </cofactor>
</comment>
<feature type="region of interest" description="Disordered" evidence="15">
    <location>
        <begin position="1"/>
        <end position="29"/>
    </location>
</feature>
<dbReference type="PROSITE" id="PS00437">
    <property type="entry name" value="CATALASE_1"/>
    <property type="match status" value="1"/>
</dbReference>
<comment type="catalytic activity">
    <reaction evidence="10 13">
        <text>2 H2O2 = O2 + 2 H2O</text>
        <dbReference type="Rhea" id="RHEA:20309"/>
        <dbReference type="ChEBI" id="CHEBI:15377"/>
        <dbReference type="ChEBI" id="CHEBI:15379"/>
        <dbReference type="ChEBI" id="CHEBI:16240"/>
        <dbReference type="EC" id="1.11.1.6"/>
    </reaction>
</comment>
<feature type="active site" evidence="11">
    <location>
        <position position="90"/>
    </location>
</feature>
<evidence type="ECO:0000313" key="18">
    <source>
        <dbReference type="Proteomes" id="UP000559027"/>
    </source>
</evidence>
<keyword evidence="7 10" id="KW-0560">Oxidoreductase</keyword>
<dbReference type="GO" id="GO:0004096">
    <property type="term" value="F:catalase activity"/>
    <property type="evidence" value="ECO:0007669"/>
    <property type="project" value="UniProtKB-UniRule"/>
</dbReference>
<dbReference type="GO" id="GO:0005829">
    <property type="term" value="C:cytosol"/>
    <property type="evidence" value="ECO:0007669"/>
    <property type="project" value="TreeGrafter"/>
</dbReference>
<evidence type="ECO:0000256" key="4">
    <source>
        <dbReference type="ARBA" id="ARBA00022559"/>
    </source>
</evidence>
<dbReference type="OrthoDB" id="6880011at2759"/>
<dbReference type="PRINTS" id="PR00067">
    <property type="entry name" value="CATALASE"/>
</dbReference>
<dbReference type="InterPro" id="IPR002226">
    <property type="entry name" value="Catalase_haem_BS"/>
</dbReference>
<evidence type="ECO:0000256" key="3">
    <source>
        <dbReference type="ARBA" id="ARBA00012314"/>
    </source>
</evidence>
<evidence type="ECO:0000256" key="12">
    <source>
        <dbReference type="PIRSR" id="PIRSR038927-2"/>
    </source>
</evidence>
<evidence type="ECO:0000259" key="16">
    <source>
        <dbReference type="SMART" id="SM01060"/>
    </source>
</evidence>
<dbReference type="CDD" id="cd03132">
    <property type="entry name" value="GATase1_catalase"/>
    <property type="match status" value="1"/>
</dbReference>
<dbReference type="PIRSF" id="PIRSF038927">
    <property type="entry name" value="Catalase_clade2"/>
    <property type="match status" value="1"/>
</dbReference>
<dbReference type="SMART" id="SM01060">
    <property type="entry name" value="Catalase"/>
    <property type="match status" value="1"/>
</dbReference>
<dbReference type="InterPro" id="IPR024708">
    <property type="entry name" value="Catalase_AS"/>
</dbReference>
<gene>
    <name evidence="17" type="ORF">D9756_001962</name>
</gene>
<comment type="caution">
    <text evidence="17">The sequence shown here is derived from an EMBL/GenBank/DDBJ whole genome shotgun (WGS) entry which is preliminary data.</text>
</comment>
<evidence type="ECO:0000256" key="15">
    <source>
        <dbReference type="SAM" id="MobiDB-lite"/>
    </source>
</evidence>